<accession>A0AB39BGE2</accession>
<name>A0AB39BGE2_9MICO</name>
<dbReference type="SUPFAM" id="SSF56801">
    <property type="entry name" value="Acetyl-CoA synthetase-like"/>
    <property type="match status" value="1"/>
</dbReference>
<sequence length="385" mass="40182">MRPLALLDAGRIELVERALRDALSHSGPAVLVREQGHSPSSEGRALPSDVPTKVALVVETSGSSGAPKRVMLSGEALLASAAATEAALGGPGQWLLALPVHYIAGLQVLVRSIAAGTEPLHEPPGPYWAERFAALVAGMEAPRRYTSLVPTQLSRLVDAAHADAEVRRAVARLDAVLVGGQALPEALRQRALDLDMPVVRTYGSSETAGGCVYDGLPIGNTVVRERHGEIEITGPSLAEGYLGDAELTAERFVDDGGVRWYRTSDGGSIDSEGRLAITGRLDNVIISGGVKVSLDLVERLVQSQPGFQQAVVVAADDETWGQVAVVVTDREPSPSALAALRAAVVPVAGRASAPAAVHRVDTLPLLPSGKPDRLALTRSLTAAAH</sequence>
<dbReference type="RefSeq" id="WP_368497485.1">
    <property type="nucleotide sequence ID" value="NZ_CP162511.1"/>
</dbReference>
<protein>
    <submittedName>
        <fullName evidence="3">AMP-binding protein</fullName>
    </submittedName>
</protein>
<organism evidence="3">
    <name type="scientific">Herbiconiux sp. A18JL235</name>
    <dbReference type="NCBI Taxonomy" id="3152363"/>
    <lineage>
        <taxon>Bacteria</taxon>
        <taxon>Bacillati</taxon>
        <taxon>Actinomycetota</taxon>
        <taxon>Actinomycetes</taxon>
        <taxon>Micrococcales</taxon>
        <taxon>Microbacteriaceae</taxon>
        <taxon>Herbiconiux</taxon>
    </lineage>
</organism>
<feature type="domain" description="AMP-dependent synthetase/ligase" evidence="1">
    <location>
        <begin position="44"/>
        <end position="213"/>
    </location>
</feature>
<evidence type="ECO:0000259" key="2">
    <source>
        <dbReference type="Pfam" id="PF13193"/>
    </source>
</evidence>
<reference evidence="3" key="1">
    <citation type="submission" date="2024-05" db="EMBL/GenBank/DDBJ databases">
        <title>Herbiconiux sp. A18JL235.</title>
        <authorList>
            <person name="Zhang G."/>
        </authorList>
    </citation>
    <scope>NUCLEOTIDE SEQUENCE</scope>
    <source>
        <strain evidence="3">A18JL235</strain>
    </source>
</reference>
<dbReference type="InterPro" id="IPR000873">
    <property type="entry name" value="AMP-dep_synth/lig_dom"/>
</dbReference>
<dbReference type="PANTHER" id="PTHR43767">
    <property type="entry name" value="LONG-CHAIN-FATTY-ACID--COA LIGASE"/>
    <property type="match status" value="1"/>
</dbReference>
<proteinExistence type="predicted"/>
<dbReference type="Gene3D" id="3.40.50.12780">
    <property type="entry name" value="N-terminal domain of ligase-like"/>
    <property type="match status" value="1"/>
</dbReference>
<evidence type="ECO:0000313" key="3">
    <source>
        <dbReference type="EMBL" id="XDI05102.1"/>
    </source>
</evidence>
<dbReference type="InterPro" id="IPR045851">
    <property type="entry name" value="AMP-bd_C_sf"/>
</dbReference>
<dbReference type="PANTHER" id="PTHR43767:SF1">
    <property type="entry name" value="NONRIBOSOMAL PEPTIDE SYNTHASE PES1 (EUROFUNG)-RELATED"/>
    <property type="match status" value="1"/>
</dbReference>
<dbReference type="EMBL" id="CP162511">
    <property type="protein sequence ID" value="XDI05102.1"/>
    <property type="molecule type" value="Genomic_DNA"/>
</dbReference>
<dbReference type="GO" id="GO:0016878">
    <property type="term" value="F:acid-thiol ligase activity"/>
    <property type="evidence" value="ECO:0007669"/>
    <property type="project" value="UniProtKB-ARBA"/>
</dbReference>
<dbReference type="InterPro" id="IPR042099">
    <property type="entry name" value="ANL_N_sf"/>
</dbReference>
<gene>
    <name evidence="3" type="ORF">ABFY20_17520</name>
</gene>
<feature type="domain" description="AMP-binding enzyme C-terminal" evidence="2">
    <location>
        <begin position="297"/>
        <end position="370"/>
    </location>
</feature>
<dbReference type="AlphaFoldDB" id="A0AB39BGE2"/>
<evidence type="ECO:0000259" key="1">
    <source>
        <dbReference type="Pfam" id="PF00501"/>
    </source>
</evidence>
<dbReference type="InterPro" id="IPR025110">
    <property type="entry name" value="AMP-bd_C"/>
</dbReference>
<dbReference type="InterPro" id="IPR050237">
    <property type="entry name" value="ATP-dep_AMP-bd_enzyme"/>
</dbReference>
<dbReference type="Pfam" id="PF13193">
    <property type="entry name" value="AMP-binding_C"/>
    <property type="match status" value="1"/>
</dbReference>
<dbReference type="Pfam" id="PF00501">
    <property type="entry name" value="AMP-binding"/>
    <property type="match status" value="1"/>
</dbReference>
<dbReference type="Gene3D" id="3.30.300.30">
    <property type="match status" value="1"/>
</dbReference>